<evidence type="ECO:0000313" key="2">
    <source>
        <dbReference type="Proteomes" id="UP001153076"/>
    </source>
</evidence>
<proteinExistence type="predicted"/>
<accession>A0A9Q1JJ92</accession>
<keyword evidence="2" id="KW-1185">Reference proteome</keyword>
<gene>
    <name evidence="1" type="ORF">Cgig2_013322</name>
</gene>
<dbReference type="AlphaFoldDB" id="A0A9Q1JJ92"/>
<evidence type="ECO:0000313" key="1">
    <source>
        <dbReference type="EMBL" id="KAJ8420993.1"/>
    </source>
</evidence>
<organism evidence="1 2">
    <name type="scientific">Carnegiea gigantea</name>
    <dbReference type="NCBI Taxonomy" id="171969"/>
    <lineage>
        <taxon>Eukaryota</taxon>
        <taxon>Viridiplantae</taxon>
        <taxon>Streptophyta</taxon>
        <taxon>Embryophyta</taxon>
        <taxon>Tracheophyta</taxon>
        <taxon>Spermatophyta</taxon>
        <taxon>Magnoliopsida</taxon>
        <taxon>eudicotyledons</taxon>
        <taxon>Gunneridae</taxon>
        <taxon>Pentapetalae</taxon>
        <taxon>Caryophyllales</taxon>
        <taxon>Cactineae</taxon>
        <taxon>Cactaceae</taxon>
        <taxon>Cactoideae</taxon>
        <taxon>Echinocereeae</taxon>
        <taxon>Carnegiea</taxon>
    </lineage>
</organism>
<name>A0A9Q1JJ92_9CARY</name>
<reference evidence="1" key="1">
    <citation type="submission" date="2022-04" db="EMBL/GenBank/DDBJ databases">
        <title>Carnegiea gigantea Genome sequencing and assembly v2.</title>
        <authorList>
            <person name="Copetti D."/>
            <person name="Sanderson M.J."/>
            <person name="Burquez A."/>
            <person name="Wojciechowski M.F."/>
        </authorList>
    </citation>
    <scope>NUCLEOTIDE SEQUENCE</scope>
    <source>
        <strain evidence="1">SGP5-SGP5p</strain>
        <tissue evidence="1">Aerial part</tissue>
    </source>
</reference>
<dbReference type="Proteomes" id="UP001153076">
    <property type="component" value="Unassembled WGS sequence"/>
</dbReference>
<protein>
    <submittedName>
        <fullName evidence="1">Uncharacterized protein</fullName>
    </submittedName>
</protein>
<sequence>MGEPVNATMIEQVVKPLVTITQVPICISYASVIDPDEGMEPQFVPTRIINGVKCGKLEKQDVVAEIKYWQNAVLCSILGANPSFEDVQGFMKCISTAFDIDKIIQASQAEPVEYTPGPKRALAKQSMQTTTCIPSQHVNFFQALEIIDTSKTLYENMNEGVKSNG</sequence>
<dbReference type="EMBL" id="JAKOGI010002991">
    <property type="protein sequence ID" value="KAJ8420993.1"/>
    <property type="molecule type" value="Genomic_DNA"/>
</dbReference>
<comment type="caution">
    <text evidence="1">The sequence shown here is derived from an EMBL/GenBank/DDBJ whole genome shotgun (WGS) entry which is preliminary data.</text>
</comment>